<dbReference type="PANTHER" id="PTHR28626">
    <property type="entry name" value="SRR1-LIKE PROTEIN"/>
    <property type="match status" value="1"/>
</dbReference>
<evidence type="ECO:0000259" key="2">
    <source>
        <dbReference type="Pfam" id="PF07985"/>
    </source>
</evidence>
<organism evidence="3 4">
    <name type="scientific">Steinernema hermaphroditum</name>
    <dbReference type="NCBI Taxonomy" id="289476"/>
    <lineage>
        <taxon>Eukaryota</taxon>
        <taxon>Metazoa</taxon>
        <taxon>Ecdysozoa</taxon>
        <taxon>Nematoda</taxon>
        <taxon>Chromadorea</taxon>
        <taxon>Rhabditida</taxon>
        <taxon>Tylenchina</taxon>
        <taxon>Panagrolaimomorpha</taxon>
        <taxon>Strongyloidoidea</taxon>
        <taxon>Steinernematidae</taxon>
        <taxon>Steinernema</taxon>
    </lineage>
</organism>
<protein>
    <recommendedName>
        <fullName evidence="2">SRR1-like domain-containing protein</fullName>
    </recommendedName>
</protein>
<dbReference type="Pfam" id="PF07985">
    <property type="entry name" value="SRR1"/>
    <property type="match status" value="1"/>
</dbReference>
<evidence type="ECO:0000256" key="1">
    <source>
        <dbReference type="ARBA" id="ARBA00009856"/>
    </source>
</evidence>
<dbReference type="EMBL" id="JAUCMV010000003">
    <property type="protein sequence ID" value="KAK0412005.1"/>
    <property type="molecule type" value="Genomic_DNA"/>
</dbReference>
<keyword evidence="4" id="KW-1185">Reference proteome</keyword>
<comment type="similarity">
    <text evidence="1">Belongs to the SRR1 family.</text>
</comment>
<dbReference type="InterPro" id="IPR012942">
    <property type="entry name" value="SRR1-like"/>
</dbReference>
<dbReference type="Proteomes" id="UP001175271">
    <property type="component" value="Unassembled WGS sequence"/>
</dbReference>
<dbReference type="GO" id="GO:0005737">
    <property type="term" value="C:cytoplasm"/>
    <property type="evidence" value="ECO:0007669"/>
    <property type="project" value="TreeGrafter"/>
</dbReference>
<evidence type="ECO:0000313" key="4">
    <source>
        <dbReference type="Proteomes" id="UP001175271"/>
    </source>
</evidence>
<sequence>MEEDGFQMYQSHKKKKKLPMMAPNKAQLRHLPEEDAVSVDTIEVNLEKAAEALERSGLIAKVSYFVEKILSGRRLRCIRGVGIGHFGQRPSSSGSLQMALFLAIRSRFQPPSSSCQDPVMSCDEIEYLRRIEVETPPVDDLSKSVEELRDGDVVLFFMPHCGHALYNNLLWSNWSSSALRNLVIIGNDFTKMMVLQKHEKEIEALLKFREIANVIAFPAFIEDAFSDTAVTSFSKETLPPIEEAKPKYHHFASELLLNKV</sequence>
<proteinExistence type="inferred from homology"/>
<feature type="domain" description="SRR1-like" evidence="2">
    <location>
        <begin position="72"/>
        <end position="230"/>
    </location>
</feature>
<gene>
    <name evidence="3" type="ORF">QR680_005975</name>
</gene>
<comment type="caution">
    <text evidence="3">The sequence shown here is derived from an EMBL/GenBank/DDBJ whole genome shotgun (WGS) entry which is preliminary data.</text>
</comment>
<dbReference type="GO" id="GO:0005634">
    <property type="term" value="C:nucleus"/>
    <property type="evidence" value="ECO:0007669"/>
    <property type="project" value="TreeGrafter"/>
</dbReference>
<accession>A0AA39HV06</accession>
<dbReference type="InterPro" id="IPR040044">
    <property type="entry name" value="SRR1L"/>
</dbReference>
<dbReference type="PANTHER" id="PTHR28626:SF3">
    <property type="entry name" value="SRR1-LIKE PROTEIN"/>
    <property type="match status" value="1"/>
</dbReference>
<name>A0AA39HV06_9BILA</name>
<dbReference type="AlphaFoldDB" id="A0AA39HV06"/>
<evidence type="ECO:0000313" key="3">
    <source>
        <dbReference type="EMBL" id="KAK0412005.1"/>
    </source>
</evidence>
<reference evidence="3" key="1">
    <citation type="submission" date="2023-06" db="EMBL/GenBank/DDBJ databases">
        <title>Genomic analysis of the entomopathogenic nematode Steinernema hermaphroditum.</title>
        <authorList>
            <person name="Schwarz E.M."/>
            <person name="Heppert J.K."/>
            <person name="Baniya A."/>
            <person name="Schwartz H.T."/>
            <person name="Tan C.-H."/>
            <person name="Antoshechkin I."/>
            <person name="Sternberg P.W."/>
            <person name="Goodrich-Blair H."/>
            <person name="Dillman A.R."/>
        </authorList>
    </citation>
    <scope>NUCLEOTIDE SEQUENCE</scope>
    <source>
        <strain evidence="3">PS9179</strain>
        <tissue evidence="3">Whole animal</tissue>
    </source>
</reference>